<dbReference type="SUPFAM" id="SSF56112">
    <property type="entry name" value="Protein kinase-like (PK-like)"/>
    <property type="match status" value="2"/>
</dbReference>
<dbReference type="Gene3D" id="3.90.1200.10">
    <property type="match status" value="2"/>
</dbReference>
<evidence type="ECO:0000259" key="1">
    <source>
        <dbReference type="SMART" id="SM00587"/>
    </source>
</evidence>
<sequence>MSAIDLSQKIIADYSLQFVVDILKNSDSSFQKQFSENDNKLYQFESITLQGGLLSTIFRLDFYFSRKEVDAKKPGFRAVFKVATTSKIEALSEEKNMPSEALFPLREFVFGCHNSEVIFYQNIPPLMNSQAKYFPRLYSGKLAPDIDSLDKGYLLIEFLEHTQQVDMGEGLNKAQVESAIKTIAQLHAISLSFADELMAQFTFANLENSRTRKNHKQEFLDFMQNCCPMKRDVHTKLGIKPVLCHGDLWANNIFFEANDSSSVKSVIDWQCVHPNTGLNDILRLIYTGVNTDLRRSNQANWIQLYFENLKTEAKKHNVQPEISYSKKVIKQMYKEQSGFEMLFAMLLLSALTDEFDGERKENVMQRMIPFKMVDLNQIIDSSCDEFTLNFIISKLDGKDSYWDICRSRLNLIGAEVKLLESSGFMSDIYLITFTFDKDIPENQESIFTAIFKIPSTRKLETEISYTEENLLICKKCLFEIHKAEVRFYTEVLPVVQTKLTDFVIPQMYDCRLSKSVSDPSEGFILMQELKGNVAGSVPLHTGLSEKHVESAINAIARFHAFSLGLPDDLLVSFVFEGDVDIIDRQLHVSERLMAIPEKEYADYFKDNEKLVLNAIQKHGKFGVEQHKLFGTKPMLSHGDFWQSNFFFQKNEDGSVSQKISAVIDWQITYAGTGINDLVRLVFVGVDPELRRQKFDDWLGLYLSSLNKAIQELNLGASKKIECPTMMWLKSKKYLSITAIMNYYLSFFVCQHFG</sequence>
<evidence type="ECO:0000313" key="3">
    <source>
        <dbReference type="WBParaSite" id="jg8292"/>
    </source>
</evidence>
<feature type="domain" description="CHK kinase-like" evidence="1">
    <location>
        <begin position="524"/>
        <end position="711"/>
    </location>
</feature>
<evidence type="ECO:0000313" key="2">
    <source>
        <dbReference type="Proteomes" id="UP000887574"/>
    </source>
</evidence>
<dbReference type="InterPro" id="IPR052961">
    <property type="entry name" value="Oxido-Kinase-like_Enzymes"/>
</dbReference>
<proteinExistence type="predicted"/>
<dbReference type="Pfam" id="PF07914">
    <property type="entry name" value="DUF1679"/>
    <property type="match status" value="2"/>
</dbReference>
<dbReference type="PANTHER" id="PTHR23020:SF41">
    <property type="entry name" value="AMINOGLYCOSIDE PHOSPHOTRANSFERASE DOMAIN-CONTAINING PROTEIN"/>
    <property type="match status" value="1"/>
</dbReference>
<feature type="domain" description="CHK kinase-like" evidence="1">
    <location>
        <begin position="153"/>
        <end position="315"/>
    </location>
</feature>
<accession>A0A915ERV7</accession>
<protein>
    <submittedName>
        <fullName evidence="3">CHK kinase-like domain-containing protein</fullName>
    </submittedName>
</protein>
<organism evidence="2 3">
    <name type="scientific">Ditylenchus dipsaci</name>
    <dbReference type="NCBI Taxonomy" id="166011"/>
    <lineage>
        <taxon>Eukaryota</taxon>
        <taxon>Metazoa</taxon>
        <taxon>Ecdysozoa</taxon>
        <taxon>Nematoda</taxon>
        <taxon>Chromadorea</taxon>
        <taxon>Rhabditida</taxon>
        <taxon>Tylenchina</taxon>
        <taxon>Tylenchomorpha</taxon>
        <taxon>Sphaerularioidea</taxon>
        <taxon>Anguinidae</taxon>
        <taxon>Anguininae</taxon>
        <taxon>Ditylenchus</taxon>
    </lineage>
</organism>
<keyword evidence="2" id="KW-1185">Reference proteome</keyword>
<reference evidence="3" key="1">
    <citation type="submission" date="2022-11" db="UniProtKB">
        <authorList>
            <consortium name="WormBaseParasite"/>
        </authorList>
    </citation>
    <scope>IDENTIFICATION</scope>
</reference>
<name>A0A915ERV7_9BILA</name>
<dbReference type="PANTHER" id="PTHR23020">
    <property type="entry name" value="UNCHARACTERIZED NUCLEAR HORMONE RECEPTOR-RELATED"/>
    <property type="match status" value="1"/>
</dbReference>
<dbReference type="SMART" id="SM00587">
    <property type="entry name" value="CHK"/>
    <property type="match status" value="2"/>
</dbReference>
<dbReference type="Proteomes" id="UP000887574">
    <property type="component" value="Unplaced"/>
</dbReference>
<dbReference type="WBParaSite" id="jg8292">
    <property type="protein sequence ID" value="jg8292"/>
    <property type="gene ID" value="jg8292"/>
</dbReference>
<dbReference type="InterPro" id="IPR012877">
    <property type="entry name" value="Dhs-27"/>
</dbReference>
<dbReference type="InterPro" id="IPR015897">
    <property type="entry name" value="CHK_kinase-like"/>
</dbReference>
<dbReference type="AlphaFoldDB" id="A0A915ERV7"/>
<dbReference type="InterPro" id="IPR004119">
    <property type="entry name" value="EcKL"/>
</dbReference>
<dbReference type="InterPro" id="IPR011009">
    <property type="entry name" value="Kinase-like_dom_sf"/>
</dbReference>
<dbReference type="Pfam" id="PF02958">
    <property type="entry name" value="EcKL"/>
    <property type="match status" value="1"/>
</dbReference>